<name>A0A059KVQ3_9PSED</name>
<evidence type="ECO:0000313" key="1">
    <source>
        <dbReference type="EMBL" id="KDD66081.1"/>
    </source>
</evidence>
<gene>
    <name evidence="1" type="ORF">V466_26055</name>
</gene>
<dbReference type="PANTHER" id="PTHR35105">
    <property type="entry name" value="EXPRESSED PROTEIN"/>
    <property type="match status" value="1"/>
</dbReference>
<dbReference type="Proteomes" id="UP000026739">
    <property type="component" value="Unassembled WGS sequence"/>
</dbReference>
<dbReference type="AlphaFoldDB" id="A0A059KVQ3"/>
<accession>A0A059KVQ3</accession>
<proteinExistence type="predicted"/>
<keyword evidence="1" id="KW-0808">Transferase</keyword>
<sequence length="314" mass="36120">MANEEVIRVYVGVDRSQLLAVPVLEYSIKRHTTAKVEVIPMLDLPVPVPADPRNGQRTGFSFSRFCIPKLSGYKGKAIYMDADMLVFRDIRELWNIPFDGAKIVIQQEVKFAEESTQKVGAPKVRKKQCAVMLLDCDRLDWDVETIIAGMDEGKYDYDQLMSELAILDEEHVKYGVPFEWNSLEHWDPETRLIHYTDVYTQPWSACGNKFAWLWLREVRRMLSEGALTEAEIQKEIQLGYFRPSLIKDVKYRHLIPSFLHGVWDKKNAAADKLSGYVPHKAVYEAKRNRQKVIKAYEAKLKAAEAIVDNKAPAI</sequence>
<reference evidence="1 2" key="1">
    <citation type="submission" date="2013-12" db="EMBL/GenBank/DDBJ databases">
        <authorList>
            <person name="Formusa P.A."/>
            <person name="Habash M."/>
            <person name="Lee H."/>
            <person name="Trevors J.T."/>
        </authorList>
    </citation>
    <scope>NUCLEOTIDE SEQUENCE [LARGE SCALE GENOMIC DNA]</scope>
    <source>
        <strain evidence="1 2">PD30</strain>
    </source>
</reference>
<dbReference type="Pfam" id="PF01501">
    <property type="entry name" value="Glyco_transf_8"/>
    <property type="match status" value="1"/>
</dbReference>
<comment type="caution">
    <text evidence="1">The sequence shown here is derived from an EMBL/GenBank/DDBJ whole genome shotgun (WGS) entry which is preliminary data.</text>
</comment>
<protein>
    <submittedName>
        <fullName evidence="1">Glycosyl transferase</fullName>
    </submittedName>
</protein>
<dbReference type="Gene3D" id="3.90.550.10">
    <property type="entry name" value="Spore Coat Polysaccharide Biosynthesis Protein SpsA, Chain A"/>
    <property type="match status" value="1"/>
</dbReference>
<dbReference type="eggNOG" id="COG1442">
    <property type="taxonomic scope" value="Bacteria"/>
</dbReference>
<dbReference type="InterPro" id="IPR029044">
    <property type="entry name" value="Nucleotide-diphossugar_trans"/>
</dbReference>
<dbReference type="PANTHER" id="PTHR35105:SF2">
    <property type="entry name" value="PROTEIN CDI"/>
    <property type="match status" value="1"/>
</dbReference>
<organism evidence="1 2">
    <name type="scientific">Pseudomonas mandelii PD30</name>
    <dbReference type="NCBI Taxonomy" id="1419583"/>
    <lineage>
        <taxon>Bacteria</taxon>
        <taxon>Pseudomonadati</taxon>
        <taxon>Pseudomonadota</taxon>
        <taxon>Gammaproteobacteria</taxon>
        <taxon>Pseudomonadales</taxon>
        <taxon>Pseudomonadaceae</taxon>
        <taxon>Pseudomonas</taxon>
    </lineage>
</organism>
<dbReference type="SUPFAM" id="SSF53448">
    <property type="entry name" value="Nucleotide-diphospho-sugar transferases"/>
    <property type="match status" value="1"/>
</dbReference>
<evidence type="ECO:0000313" key="2">
    <source>
        <dbReference type="Proteomes" id="UP000026739"/>
    </source>
</evidence>
<dbReference type="RefSeq" id="WP_033061042.1">
    <property type="nucleotide sequence ID" value="NZ_AZQQ01000101.1"/>
</dbReference>
<dbReference type="EMBL" id="AZQQ01000101">
    <property type="protein sequence ID" value="KDD66081.1"/>
    <property type="molecule type" value="Genomic_DNA"/>
</dbReference>
<dbReference type="InterPro" id="IPR002495">
    <property type="entry name" value="Glyco_trans_8"/>
</dbReference>
<dbReference type="GO" id="GO:0016757">
    <property type="term" value="F:glycosyltransferase activity"/>
    <property type="evidence" value="ECO:0007669"/>
    <property type="project" value="InterPro"/>
</dbReference>